<feature type="compositionally biased region" description="Basic and acidic residues" evidence="5">
    <location>
        <begin position="35"/>
        <end position="66"/>
    </location>
</feature>
<dbReference type="STRING" id="5866.A0A061DER9"/>
<evidence type="ECO:0000256" key="4">
    <source>
        <dbReference type="ARBA" id="ARBA00023157"/>
    </source>
</evidence>
<dbReference type="AlphaFoldDB" id="A0A061DER9"/>
<dbReference type="GeneID" id="24566301"/>
<dbReference type="OrthoDB" id="1366754at2759"/>
<dbReference type="VEuPathDB" id="PiroplasmaDB:BBBOND_0402480"/>
<dbReference type="OMA" id="IRPELSC"/>
<evidence type="ECO:0000256" key="3">
    <source>
        <dbReference type="ARBA" id="ARBA00022852"/>
    </source>
</evidence>
<dbReference type="PANTHER" id="PTHR45742:SF8">
    <property type="entry name" value="FLOCCULATION PROTEIN FLO11"/>
    <property type="match status" value="1"/>
</dbReference>
<feature type="compositionally biased region" description="Acidic residues" evidence="5">
    <location>
        <begin position="67"/>
        <end position="76"/>
    </location>
</feature>
<dbReference type="RefSeq" id="XP_012769946.1">
    <property type="nucleotide sequence ID" value="XM_012914492.1"/>
</dbReference>
<accession>A0A061DER9</accession>
<dbReference type="Proteomes" id="UP000033188">
    <property type="component" value="Chromosome 4"/>
</dbReference>
<gene>
    <name evidence="7" type="ORF">BBBOND_0402480</name>
</gene>
<feature type="compositionally biased region" description="Basic and acidic residues" evidence="5">
    <location>
        <begin position="192"/>
        <end position="208"/>
    </location>
</feature>
<dbReference type="InterPro" id="IPR020864">
    <property type="entry name" value="MACPF"/>
</dbReference>
<evidence type="ECO:0000256" key="5">
    <source>
        <dbReference type="SAM" id="MobiDB-lite"/>
    </source>
</evidence>
<comment type="subcellular location">
    <subcellularLocation>
        <location evidence="1">Secreted</location>
    </subcellularLocation>
</comment>
<evidence type="ECO:0000313" key="8">
    <source>
        <dbReference type="Proteomes" id="UP000033188"/>
    </source>
</evidence>
<dbReference type="PANTHER" id="PTHR45742">
    <property type="entry name" value="COMPLEMENT COMPONENT C6"/>
    <property type="match status" value="1"/>
</dbReference>
<evidence type="ECO:0000256" key="1">
    <source>
        <dbReference type="ARBA" id="ARBA00004613"/>
    </source>
</evidence>
<feature type="domain" description="MACPF" evidence="6">
    <location>
        <begin position="352"/>
        <end position="701"/>
    </location>
</feature>
<dbReference type="GO" id="GO:0005576">
    <property type="term" value="C:extracellular region"/>
    <property type="evidence" value="ECO:0007669"/>
    <property type="project" value="UniProtKB-SubCell"/>
</dbReference>
<organism evidence="7 8">
    <name type="scientific">Babesia bigemina</name>
    <dbReference type="NCBI Taxonomy" id="5866"/>
    <lineage>
        <taxon>Eukaryota</taxon>
        <taxon>Sar</taxon>
        <taxon>Alveolata</taxon>
        <taxon>Apicomplexa</taxon>
        <taxon>Aconoidasida</taxon>
        <taxon>Piroplasmida</taxon>
        <taxon>Babesiidae</taxon>
        <taxon>Babesia</taxon>
    </lineage>
</organism>
<dbReference type="PROSITE" id="PS51412">
    <property type="entry name" value="MACPF_2"/>
    <property type="match status" value="1"/>
</dbReference>
<feature type="region of interest" description="Disordered" evidence="5">
    <location>
        <begin position="315"/>
        <end position="337"/>
    </location>
</feature>
<feature type="compositionally biased region" description="Acidic residues" evidence="5">
    <location>
        <begin position="110"/>
        <end position="121"/>
    </location>
</feature>
<evidence type="ECO:0000313" key="7">
    <source>
        <dbReference type="EMBL" id="CDR97760.1"/>
    </source>
</evidence>
<feature type="compositionally biased region" description="Basic residues" evidence="5">
    <location>
        <begin position="221"/>
        <end position="230"/>
    </location>
</feature>
<protein>
    <submittedName>
        <fullName evidence="7">MAC/perforin domain containing protein, putative</fullName>
    </submittedName>
</protein>
<dbReference type="Pfam" id="PF01823">
    <property type="entry name" value="MACPF"/>
    <property type="match status" value="1"/>
</dbReference>
<evidence type="ECO:0000256" key="2">
    <source>
        <dbReference type="ARBA" id="ARBA00022525"/>
    </source>
</evidence>
<dbReference type="KEGG" id="bbig:BBBOND_0402480"/>
<proteinExistence type="predicted"/>
<name>A0A061DER9_BABBI</name>
<keyword evidence="2" id="KW-0964">Secreted</keyword>
<feature type="compositionally biased region" description="Basic and acidic residues" evidence="5">
    <location>
        <begin position="13"/>
        <end position="22"/>
    </location>
</feature>
<sequence length="966" mass="107620">MPSAKPDSRKHKAQTEAQKDPLESLLAPSGSSQNADDHIETQHTDQEVRPHDSKHHQAENSDHEGSDDLFDITDDDYDHKSTEAGDEEEDEEVTRLTGPSAHGKDKDVAGEDSMDDMMEDLTDTHDGATGIHDEDLDGLSTDGTEENDASESDDRKLPGEVTESLIKPLDHQHEVNGKTTDSDDEDTLVDEVVPKPKAETKKQMKDFTLEDLVADMSNGKKMPKRMKRLQKKDTNRDTAEDALTKEIEEMDLEKKPKDDLESLDLESLEDKEKNTDDSVSSADNGDDEESLPMHIDANEEVNAADEFDNKADEDFLSGIQPEFNRINEESRMTKRKAIKRTNRTQFKPQIELEDDGTINAGLAAAIRYLGSGYDIVFGNPLGDPVIMVDPGYRDPVLKLDWTEDYHNHDGANLKEPRGGWIRPELSCRQAETVDHVNTIEDYKKELSVDAKISADIPFYFGFSASGGYKTFVKTLSTNTTKNYILKTYCLRYVAGIQDFKSVQPMPSFKNDVEELPEKFDSESCTMEIYRNDEDDKKCVDSVHPWIKFFKKYGTHYTTVIHLGGKVTNQIQMKKTDVAAIQKHGYNIDSYIKANSGIPFLNLGQASFNSAGDMSSDSKKNSFKTERSIIVIGGDVPTDGTDKVSMQEWTRSLYRKPMPIKVNLDSIKTLIEDKEKRATFDVALKYYSELYGISPDEIYAANGVKNGIATMAMGGQVVTYEGYTAGSAVCPDNNVIMMGFALTVTRKRKLVFNDSYFVTSIAPCPVGKEKCIASGSDPNSEVRVWILCGKEPIPLLIQETAVSSNATAVASCPADYTIAFGFGISIPKGLRITNADSYACRSGQSSCTHTSSNKSYNAVWIACVEKNAPELSNITSHAVVSATSACPTQSHTSYVDNKCPQNSKLITSWKINVTKKEDRQEQLLDNCSKEWNGCKVDNHFKRSEDTCKAQYSWIACYTPPQFLKDRE</sequence>
<dbReference type="EMBL" id="LK391710">
    <property type="protein sequence ID" value="CDR97760.1"/>
    <property type="molecule type" value="Genomic_DNA"/>
</dbReference>
<evidence type="ECO:0000259" key="6">
    <source>
        <dbReference type="PROSITE" id="PS51412"/>
    </source>
</evidence>
<feature type="compositionally biased region" description="Basic and acidic residues" evidence="5">
    <location>
        <begin position="231"/>
        <end position="260"/>
    </location>
</feature>
<keyword evidence="3" id="KW-0204">Cytolysis</keyword>
<dbReference type="GO" id="GO:0031640">
    <property type="term" value="P:killing of cells of another organism"/>
    <property type="evidence" value="ECO:0007669"/>
    <property type="project" value="UniProtKB-KW"/>
</dbReference>
<feature type="region of interest" description="Disordered" evidence="5">
    <location>
        <begin position="1"/>
        <end position="291"/>
    </location>
</feature>
<keyword evidence="8" id="KW-1185">Reference proteome</keyword>
<reference evidence="8" key="1">
    <citation type="journal article" date="2014" name="Nucleic Acids Res.">
        <title>The evolutionary dynamics of variant antigen genes in Babesia reveal a history of genomic innovation underlying host-parasite interaction.</title>
        <authorList>
            <person name="Jackson A.P."/>
            <person name="Otto T.D."/>
            <person name="Darby A."/>
            <person name="Ramaprasad A."/>
            <person name="Xia D."/>
            <person name="Echaide I.E."/>
            <person name="Farber M."/>
            <person name="Gahlot S."/>
            <person name="Gamble J."/>
            <person name="Gupta D."/>
            <person name="Gupta Y."/>
            <person name="Jackson L."/>
            <person name="Malandrin L."/>
            <person name="Malas T.B."/>
            <person name="Moussa E."/>
            <person name="Nair M."/>
            <person name="Reid A.J."/>
            <person name="Sanders M."/>
            <person name="Sharma J."/>
            <person name="Tracey A."/>
            <person name="Quail M.A."/>
            <person name="Weir W."/>
            <person name="Wastling J.M."/>
            <person name="Hall N."/>
            <person name="Willadsen P."/>
            <person name="Lingelbach K."/>
            <person name="Shiels B."/>
            <person name="Tait A."/>
            <person name="Berriman M."/>
            <person name="Allred D.R."/>
            <person name="Pain A."/>
        </authorList>
    </citation>
    <scope>NUCLEOTIDE SEQUENCE [LARGE SCALE GENOMIC DNA]</scope>
    <source>
        <strain evidence="8">Bond</strain>
    </source>
</reference>
<keyword evidence="4" id="KW-1015">Disulfide bond</keyword>